<dbReference type="FunFam" id="2.60.40.10:FF:000003">
    <property type="entry name" value="Titin isoform E"/>
    <property type="match status" value="2"/>
</dbReference>
<dbReference type="CDD" id="cd00063">
    <property type="entry name" value="FN3"/>
    <property type="match status" value="2"/>
</dbReference>
<dbReference type="PANTHER" id="PTHR14340:SF9">
    <property type="entry name" value="FIBRONECTIN TYPE-III DOMAIN-CONTAINING PROTEIN"/>
    <property type="match status" value="1"/>
</dbReference>
<evidence type="ECO:0000313" key="4">
    <source>
        <dbReference type="EnsemblMetazoa" id="G24445.1:cds"/>
    </source>
</evidence>
<evidence type="ECO:0000259" key="3">
    <source>
        <dbReference type="PROSITE" id="PS50853"/>
    </source>
</evidence>
<evidence type="ECO:0000256" key="1">
    <source>
        <dbReference type="ARBA" id="ARBA00023319"/>
    </source>
</evidence>
<dbReference type="PANTHER" id="PTHR14340">
    <property type="entry name" value="MICROFIBRIL-ASSOCIATED GLYCOPROTEIN 3"/>
    <property type="match status" value="1"/>
</dbReference>
<dbReference type="SMART" id="SM00060">
    <property type="entry name" value="FN3"/>
    <property type="match status" value="2"/>
</dbReference>
<accession>A0A8W8KLQ0</accession>
<sequence>MKSTTLWYGLGRFIMCVATKCHLAQLRSTAKEKPSKPVGPLKVDDITEDQVKLSWKPPESDGGSKITSYIVEKCEARHPRWLRVARLPPGSLSVDCYNLIEGMDYFFSVAAENEAGVSSPLETDKPVTPKSKFGPPAAPTGPIKCTQITRDSVTIEWKPPKEDGGSRVTAYIIEKKEGLRHSFVHVSKTLSGETTLTVLGLNEGKDYYFRVYAENKYGKSPALEAKRSCHTKEGSRAPNVSSFSTCQGHYQDFTDLDLGTPKPVDLRVSLDIT</sequence>
<dbReference type="InterPro" id="IPR003961">
    <property type="entry name" value="FN3_dom"/>
</dbReference>
<dbReference type="PROSITE" id="PS50853">
    <property type="entry name" value="FN3"/>
    <property type="match status" value="2"/>
</dbReference>
<dbReference type="PRINTS" id="PR00014">
    <property type="entry name" value="FNTYPEIII"/>
</dbReference>
<feature type="region of interest" description="Disordered" evidence="2">
    <location>
        <begin position="119"/>
        <end position="141"/>
    </location>
</feature>
<reference evidence="4" key="1">
    <citation type="submission" date="2022-08" db="UniProtKB">
        <authorList>
            <consortium name="EnsemblMetazoa"/>
        </authorList>
    </citation>
    <scope>IDENTIFICATION</scope>
    <source>
        <strain evidence="4">05x7-T-G4-1.051#20</strain>
    </source>
</reference>
<name>A0A8W8KLQ0_MAGGI</name>
<dbReference type="Proteomes" id="UP000005408">
    <property type="component" value="Unassembled WGS sequence"/>
</dbReference>
<keyword evidence="5" id="KW-1185">Reference proteome</keyword>
<dbReference type="InterPro" id="IPR036116">
    <property type="entry name" value="FN3_sf"/>
</dbReference>
<dbReference type="Pfam" id="PF00041">
    <property type="entry name" value="fn3"/>
    <property type="match status" value="2"/>
</dbReference>
<feature type="domain" description="Fibronectin type-III" evidence="3">
    <location>
        <begin position="138"/>
        <end position="234"/>
    </location>
</feature>
<dbReference type="EnsemblMetazoa" id="G24445.1">
    <property type="protein sequence ID" value="G24445.1:cds"/>
    <property type="gene ID" value="G24445"/>
</dbReference>
<evidence type="ECO:0000313" key="5">
    <source>
        <dbReference type="Proteomes" id="UP000005408"/>
    </source>
</evidence>
<feature type="domain" description="Fibronectin type-III" evidence="3">
    <location>
        <begin position="37"/>
        <end position="132"/>
    </location>
</feature>
<protein>
    <recommendedName>
        <fullName evidence="3">Fibronectin type-III domain-containing protein</fullName>
    </recommendedName>
</protein>
<evidence type="ECO:0000256" key="2">
    <source>
        <dbReference type="SAM" id="MobiDB-lite"/>
    </source>
</evidence>
<dbReference type="Gene3D" id="2.60.40.10">
    <property type="entry name" value="Immunoglobulins"/>
    <property type="match status" value="2"/>
</dbReference>
<proteinExistence type="predicted"/>
<organism evidence="4 5">
    <name type="scientific">Magallana gigas</name>
    <name type="common">Pacific oyster</name>
    <name type="synonym">Crassostrea gigas</name>
    <dbReference type="NCBI Taxonomy" id="29159"/>
    <lineage>
        <taxon>Eukaryota</taxon>
        <taxon>Metazoa</taxon>
        <taxon>Spiralia</taxon>
        <taxon>Lophotrochozoa</taxon>
        <taxon>Mollusca</taxon>
        <taxon>Bivalvia</taxon>
        <taxon>Autobranchia</taxon>
        <taxon>Pteriomorphia</taxon>
        <taxon>Ostreida</taxon>
        <taxon>Ostreoidea</taxon>
        <taxon>Ostreidae</taxon>
        <taxon>Magallana</taxon>
    </lineage>
</organism>
<dbReference type="InterPro" id="IPR013783">
    <property type="entry name" value="Ig-like_fold"/>
</dbReference>
<keyword evidence="1" id="KW-0393">Immunoglobulin domain</keyword>
<dbReference type="SUPFAM" id="SSF49265">
    <property type="entry name" value="Fibronectin type III"/>
    <property type="match status" value="1"/>
</dbReference>
<dbReference type="AlphaFoldDB" id="A0A8W8KLQ0"/>